<comment type="caution">
    <text evidence="1">The sequence shown here is derived from an EMBL/GenBank/DDBJ whole genome shotgun (WGS) entry which is preliminary data.</text>
</comment>
<evidence type="ECO:0000313" key="2">
    <source>
        <dbReference type="Proteomes" id="UP001456524"/>
    </source>
</evidence>
<accession>A0ABR1XKP2</accession>
<name>A0ABR1XKP2_9PEZI</name>
<organism evidence="1 2">
    <name type="scientific">Phyllosticta citrichinensis</name>
    <dbReference type="NCBI Taxonomy" id="1130410"/>
    <lineage>
        <taxon>Eukaryota</taxon>
        <taxon>Fungi</taxon>
        <taxon>Dikarya</taxon>
        <taxon>Ascomycota</taxon>
        <taxon>Pezizomycotina</taxon>
        <taxon>Dothideomycetes</taxon>
        <taxon>Dothideomycetes incertae sedis</taxon>
        <taxon>Botryosphaeriales</taxon>
        <taxon>Phyllostictaceae</taxon>
        <taxon>Phyllosticta</taxon>
    </lineage>
</organism>
<evidence type="ECO:0000313" key="1">
    <source>
        <dbReference type="EMBL" id="KAK8159391.1"/>
    </source>
</evidence>
<dbReference type="EMBL" id="JBBWUH010000008">
    <property type="protein sequence ID" value="KAK8159391.1"/>
    <property type="molecule type" value="Genomic_DNA"/>
</dbReference>
<keyword evidence="2" id="KW-1185">Reference proteome</keyword>
<proteinExistence type="predicted"/>
<sequence length="231" mass="26404">MSEYVAETGAYSLIDPQLLHRPSLAILGTCKCLYRDTASYFYSKNAFHFDQFEQGHRSKDVNSSIRVALAFLEDRPSCVLGWIENITIAFGNGQNSETGSPREFLYQCVPPEEAERLYKILQDRIELKRLSILIRGWPLDVRPGKVRFDYRPDSNDLHRRQRGVDPWKLNRVRIGLKHLLSLCNVSRLSVEIHASPPPSSHVKLQRDSLDPGRLVAVAALLRSHRSRVAKL</sequence>
<protein>
    <submittedName>
        <fullName evidence="1">Uncharacterized protein</fullName>
    </submittedName>
</protein>
<gene>
    <name evidence="1" type="ORF">IWX90DRAFT_417356</name>
</gene>
<dbReference type="Proteomes" id="UP001456524">
    <property type="component" value="Unassembled WGS sequence"/>
</dbReference>
<reference evidence="1 2" key="1">
    <citation type="journal article" date="2022" name="G3 (Bethesda)">
        <title>Enemy or ally: a genomic approach to elucidate the lifestyle of Phyllosticta citrichinaensis.</title>
        <authorList>
            <person name="Buijs V.A."/>
            <person name="Groenewald J.Z."/>
            <person name="Haridas S."/>
            <person name="LaButti K.M."/>
            <person name="Lipzen A."/>
            <person name="Martin F.M."/>
            <person name="Barry K."/>
            <person name="Grigoriev I.V."/>
            <person name="Crous P.W."/>
            <person name="Seidl M.F."/>
        </authorList>
    </citation>
    <scope>NUCLEOTIDE SEQUENCE [LARGE SCALE GENOMIC DNA]</scope>
    <source>
        <strain evidence="1 2">CBS 129764</strain>
    </source>
</reference>